<feature type="domain" description="HotDog ACOT-type" evidence="6">
    <location>
        <begin position="170"/>
        <end position="293"/>
    </location>
</feature>
<dbReference type="PANTHER" id="PTHR12655:SF8">
    <property type="entry name" value="HOTDOG ACOT-TYPE DOMAIN-CONTAINING PROTEIN"/>
    <property type="match status" value="1"/>
</dbReference>
<keyword evidence="3" id="KW-0378">Hydrolase</keyword>
<evidence type="ECO:0000256" key="1">
    <source>
        <dbReference type="ARBA" id="ARBA00010458"/>
    </source>
</evidence>
<dbReference type="EMBL" id="BNCP01000061">
    <property type="protein sequence ID" value="GIL91010.1"/>
    <property type="molecule type" value="Genomic_DNA"/>
</dbReference>
<reference evidence="7" key="1">
    <citation type="journal article" date="2021" name="Proc. Natl. Acad. Sci. U.S.A.">
        <title>Three genomes in the algal genus Volvox reveal the fate of a haploid sex-determining region after a transition to homothallism.</title>
        <authorList>
            <person name="Yamamoto K."/>
            <person name="Hamaji T."/>
            <person name="Kawai-Toyooka H."/>
            <person name="Matsuzaki R."/>
            <person name="Takahashi F."/>
            <person name="Nishimura Y."/>
            <person name="Kawachi M."/>
            <person name="Noguchi H."/>
            <person name="Minakuchi Y."/>
            <person name="Umen J.G."/>
            <person name="Toyoda A."/>
            <person name="Nozaki H."/>
        </authorList>
    </citation>
    <scope>NUCLEOTIDE SEQUENCE</scope>
    <source>
        <strain evidence="7">NIES-3786</strain>
    </source>
</reference>
<dbReference type="PROSITE" id="PS51770">
    <property type="entry name" value="HOTDOG_ACOT"/>
    <property type="match status" value="2"/>
</dbReference>
<feature type="region of interest" description="Disordered" evidence="5">
    <location>
        <begin position="121"/>
        <end position="168"/>
    </location>
</feature>
<evidence type="ECO:0000256" key="4">
    <source>
        <dbReference type="ARBA" id="ARBA00022946"/>
    </source>
</evidence>
<keyword evidence="8" id="KW-1185">Reference proteome</keyword>
<evidence type="ECO:0000313" key="7">
    <source>
        <dbReference type="EMBL" id="GIL91010.1"/>
    </source>
</evidence>
<dbReference type="AlphaFoldDB" id="A0A8J4D1Y9"/>
<gene>
    <name evidence="7" type="ORF">Vretifemale_18702</name>
</gene>
<evidence type="ECO:0000259" key="6">
    <source>
        <dbReference type="PROSITE" id="PS51770"/>
    </source>
</evidence>
<keyword evidence="4" id="KW-0809">Transit peptide</keyword>
<dbReference type="SUPFAM" id="SSF54637">
    <property type="entry name" value="Thioesterase/thiol ester dehydrase-isomerase"/>
    <property type="match status" value="2"/>
</dbReference>
<dbReference type="Proteomes" id="UP000747110">
    <property type="component" value="Unassembled WGS sequence"/>
</dbReference>
<dbReference type="InterPro" id="IPR029069">
    <property type="entry name" value="HotDog_dom_sf"/>
</dbReference>
<protein>
    <recommendedName>
        <fullName evidence="6">HotDog ACOT-type domain-containing protein</fullName>
    </recommendedName>
</protein>
<dbReference type="PANTHER" id="PTHR12655">
    <property type="entry name" value="ACYL-COA THIOESTERASE"/>
    <property type="match status" value="1"/>
</dbReference>
<dbReference type="OrthoDB" id="331699at2759"/>
<evidence type="ECO:0000313" key="8">
    <source>
        <dbReference type="Proteomes" id="UP000747110"/>
    </source>
</evidence>
<dbReference type="GO" id="GO:0047617">
    <property type="term" value="F:fatty acyl-CoA hydrolase activity"/>
    <property type="evidence" value="ECO:0007669"/>
    <property type="project" value="TreeGrafter"/>
</dbReference>
<feature type="domain" description="HotDog ACOT-type" evidence="6">
    <location>
        <begin position="376"/>
        <end position="489"/>
    </location>
</feature>
<evidence type="ECO:0000256" key="5">
    <source>
        <dbReference type="SAM" id="MobiDB-lite"/>
    </source>
</evidence>
<accession>A0A8J4D1Y9</accession>
<feature type="compositionally biased region" description="Polar residues" evidence="5">
    <location>
        <begin position="129"/>
        <end position="150"/>
    </location>
</feature>
<dbReference type="GO" id="GO:0006637">
    <property type="term" value="P:acyl-CoA metabolic process"/>
    <property type="evidence" value="ECO:0007669"/>
    <property type="project" value="TreeGrafter"/>
</dbReference>
<dbReference type="CDD" id="cd03442">
    <property type="entry name" value="BFIT_BACH"/>
    <property type="match status" value="2"/>
</dbReference>
<evidence type="ECO:0000256" key="2">
    <source>
        <dbReference type="ARBA" id="ARBA00022737"/>
    </source>
</evidence>
<comment type="similarity">
    <text evidence="1">Belongs to the acyl coenzyme A hydrolase family.</text>
</comment>
<proteinExistence type="inferred from homology"/>
<dbReference type="InterPro" id="IPR033120">
    <property type="entry name" value="HOTDOG_ACOT"/>
</dbReference>
<organism evidence="7 8">
    <name type="scientific">Volvox reticuliferus</name>
    <dbReference type="NCBI Taxonomy" id="1737510"/>
    <lineage>
        <taxon>Eukaryota</taxon>
        <taxon>Viridiplantae</taxon>
        <taxon>Chlorophyta</taxon>
        <taxon>core chlorophytes</taxon>
        <taxon>Chlorophyceae</taxon>
        <taxon>CS clade</taxon>
        <taxon>Chlamydomonadales</taxon>
        <taxon>Volvocaceae</taxon>
        <taxon>Volvox</taxon>
    </lineage>
</organism>
<name>A0A8J4D1Y9_9CHLO</name>
<sequence>MLGSGLRCMCNNLLKMMMLTRSAFFFRKHLSRMITTLRLEEPEALKDASLDEARWCLPFSYEVGEHRRGGRGLLIRFKPRPDDPADLSGPGPLDWALKARYERTGASLASAAARAAMASTPITSAPDMSRSNDPAASSASTSHPRGTTKSADIESPSSSERAPSDSHLELIFPFSNNSTLREQYQRFTSNQMRFGLLLEDLDTLAGDIAARHAGVSDRVLLTASIDRISWLQDPNVGEVSLANNLRMAGQVVWAGRSSMEVMIELSHQAPGSPPDEWRFIGLAFFVLVARTLDRTAAAEVPALVPETQREKELFEQGKVHMQQRQQRRDSHWARRPPTSHEVALVHDLIRQHHLHRVTSHHHHHLHHQHQEAVAMHRTVLQNCCLMHSQDRNVFDVIFGGHLLRLAYEHAYSTAALHAGEYCDPISMDDVAFLMPVPIGTLLRLTGQVVYAEGPVVRVHVRAAKLEPGAPEQSVVTNVFSFAFRCPSGPVRRVIPETMVEAMEYVTGHRQNANDEASQAVLAAQAVARL</sequence>
<evidence type="ECO:0000256" key="3">
    <source>
        <dbReference type="ARBA" id="ARBA00022801"/>
    </source>
</evidence>
<comment type="caution">
    <text evidence="7">The sequence shown here is derived from an EMBL/GenBank/DDBJ whole genome shotgun (WGS) entry which is preliminary data.</text>
</comment>
<keyword evidence="2" id="KW-0677">Repeat</keyword>
<dbReference type="Gene3D" id="3.10.129.10">
    <property type="entry name" value="Hotdog Thioesterase"/>
    <property type="match status" value="2"/>
</dbReference>